<dbReference type="SUPFAM" id="SSF50249">
    <property type="entry name" value="Nucleic acid-binding proteins"/>
    <property type="match status" value="1"/>
</dbReference>
<keyword evidence="5" id="KW-1185">Reference proteome</keyword>
<organism evidence="4 5">
    <name type="scientific">Cephalotrichum gorgonifer</name>
    <dbReference type="NCBI Taxonomy" id="2041049"/>
    <lineage>
        <taxon>Eukaryota</taxon>
        <taxon>Fungi</taxon>
        <taxon>Dikarya</taxon>
        <taxon>Ascomycota</taxon>
        <taxon>Pezizomycotina</taxon>
        <taxon>Sordariomycetes</taxon>
        <taxon>Hypocreomycetidae</taxon>
        <taxon>Microascales</taxon>
        <taxon>Microascaceae</taxon>
        <taxon>Cephalotrichum</taxon>
    </lineage>
</organism>
<evidence type="ECO:0000313" key="4">
    <source>
        <dbReference type="EMBL" id="SPO06880.1"/>
    </source>
</evidence>
<keyword evidence="3" id="KW-0539">Nucleus</keyword>
<dbReference type="PANTHER" id="PTHR15114">
    <property type="entry name" value="REPLICATION PROTEIN A3"/>
    <property type="match status" value="1"/>
</dbReference>
<dbReference type="GO" id="GO:0005662">
    <property type="term" value="C:DNA replication factor A complex"/>
    <property type="evidence" value="ECO:0007669"/>
    <property type="project" value="TreeGrafter"/>
</dbReference>
<protein>
    <submittedName>
        <fullName evidence="4">Related to single-stranded DNA binding protein 12k chain</fullName>
    </submittedName>
</protein>
<evidence type="ECO:0000256" key="3">
    <source>
        <dbReference type="ARBA" id="ARBA00023242"/>
    </source>
</evidence>
<dbReference type="GO" id="GO:0006284">
    <property type="term" value="P:base-excision repair"/>
    <property type="evidence" value="ECO:0007669"/>
    <property type="project" value="TreeGrafter"/>
</dbReference>
<gene>
    <name evidence="4" type="ORF">DNG_09574</name>
</gene>
<dbReference type="Pfam" id="PF08661">
    <property type="entry name" value="Rep_fac-A_3"/>
    <property type="match status" value="1"/>
</dbReference>
<dbReference type="GO" id="GO:0035861">
    <property type="term" value="C:site of double-strand break"/>
    <property type="evidence" value="ECO:0007669"/>
    <property type="project" value="TreeGrafter"/>
</dbReference>
<dbReference type="PANTHER" id="PTHR15114:SF1">
    <property type="entry name" value="REPLICATION PROTEIN A 14 KDA SUBUNIT"/>
    <property type="match status" value="1"/>
</dbReference>
<comment type="similarity">
    <text evidence="2">Belongs to the replication factor A protein 3 family.</text>
</comment>
<dbReference type="AlphaFoldDB" id="A0AAE8N8K2"/>
<comment type="caution">
    <text evidence="4">The sequence shown here is derived from an EMBL/GenBank/DDBJ whole genome shotgun (WGS) entry which is preliminary data.</text>
</comment>
<dbReference type="InterPro" id="IPR013970">
    <property type="entry name" value="Rfa2"/>
</dbReference>
<dbReference type="InterPro" id="IPR012340">
    <property type="entry name" value="NA-bd_OB-fold"/>
</dbReference>
<dbReference type="Gene3D" id="2.40.50.140">
    <property type="entry name" value="Nucleic acid-binding proteins"/>
    <property type="match status" value="1"/>
</dbReference>
<comment type="subcellular location">
    <subcellularLocation>
        <location evidence="1">Nucleus</location>
    </subcellularLocation>
</comment>
<dbReference type="Proteomes" id="UP001187682">
    <property type="component" value="Unassembled WGS sequence"/>
</dbReference>
<accession>A0AAE8N8K2</accession>
<evidence type="ECO:0000313" key="5">
    <source>
        <dbReference type="Proteomes" id="UP001187682"/>
    </source>
</evidence>
<dbReference type="GO" id="GO:0006289">
    <property type="term" value="P:nucleotide-excision repair"/>
    <property type="evidence" value="ECO:0007669"/>
    <property type="project" value="TreeGrafter"/>
</dbReference>
<evidence type="ECO:0000256" key="1">
    <source>
        <dbReference type="ARBA" id="ARBA00004123"/>
    </source>
</evidence>
<name>A0AAE8N8K2_9PEZI</name>
<dbReference type="GO" id="GO:0003684">
    <property type="term" value="F:damaged DNA binding"/>
    <property type="evidence" value="ECO:0007669"/>
    <property type="project" value="TreeGrafter"/>
</dbReference>
<sequence>MAEPTSTPRITAQYLDSFAGQNVMVVGKIVQLRGDSAIMDSAGNITLNLNRESHLVNGSMAEVIGKVNPDHSIKVLTSKDLGPNVDFQLYQNVVDTTHQNKSLFICGSN</sequence>
<proteinExistence type="inferred from homology"/>
<dbReference type="GO" id="GO:0003697">
    <property type="term" value="F:single-stranded DNA binding"/>
    <property type="evidence" value="ECO:0007669"/>
    <property type="project" value="TreeGrafter"/>
</dbReference>
<dbReference type="GO" id="GO:0006298">
    <property type="term" value="P:mismatch repair"/>
    <property type="evidence" value="ECO:0007669"/>
    <property type="project" value="TreeGrafter"/>
</dbReference>
<dbReference type="EMBL" id="ONZQ02000017">
    <property type="protein sequence ID" value="SPO06880.1"/>
    <property type="molecule type" value="Genomic_DNA"/>
</dbReference>
<dbReference type="CDD" id="cd04479">
    <property type="entry name" value="RPA3"/>
    <property type="match status" value="1"/>
</dbReference>
<reference evidence="4" key="1">
    <citation type="submission" date="2018-03" db="EMBL/GenBank/DDBJ databases">
        <authorList>
            <person name="Guldener U."/>
        </authorList>
    </citation>
    <scope>NUCLEOTIDE SEQUENCE</scope>
</reference>
<dbReference type="GO" id="GO:0006260">
    <property type="term" value="P:DNA replication"/>
    <property type="evidence" value="ECO:0007669"/>
    <property type="project" value="InterPro"/>
</dbReference>
<dbReference type="GO" id="GO:0000724">
    <property type="term" value="P:double-strand break repair via homologous recombination"/>
    <property type="evidence" value="ECO:0007669"/>
    <property type="project" value="TreeGrafter"/>
</dbReference>
<evidence type="ECO:0000256" key="2">
    <source>
        <dbReference type="ARBA" id="ARBA00009761"/>
    </source>
</evidence>